<evidence type="ECO:0000313" key="2">
    <source>
        <dbReference type="EMBL" id="ABN00550.2"/>
    </source>
</evidence>
<organism evidence="2 3">
    <name type="scientific">Burkholderia mallei (strain NCTC 10229)</name>
    <dbReference type="NCBI Taxonomy" id="412022"/>
    <lineage>
        <taxon>Bacteria</taxon>
        <taxon>Pseudomonadati</taxon>
        <taxon>Pseudomonadota</taxon>
        <taxon>Betaproteobacteria</taxon>
        <taxon>Burkholderiales</taxon>
        <taxon>Burkholderiaceae</taxon>
        <taxon>Burkholderia</taxon>
        <taxon>pseudomallei group</taxon>
    </lineage>
</organism>
<sequence length="53" mass="5939">MTMTLINVIVNRDDRRWTRSRIADAPRAGFERPAGGGRAVRTPSLGGENRMRV</sequence>
<reference evidence="2 3" key="1">
    <citation type="submission" date="2007-01" db="EMBL/GenBank/DDBJ databases">
        <authorList>
            <person name="DeShazer D."/>
            <person name="Woods D.E."/>
            <person name="Nierman W.C."/>
        </authorList>
    </citation>
    <scope>NUCLEOTIDE SEQUENCE [LARGE SCALE GENOMIC DNA]</scope>
    <source>
        <strain evidence="2 3">NCTC 10229</strain>
    </source>
</reference>
<evidence type="ECO:0000313" key="3">
    <source>
        <dbReference type="Proteomes" id="UP000002283"/>
    </source>
</evidence>
<feature type="region of interest" description="Disordered" evidence="1">
    <location>
        <begin position="22"/>
        <end position="53"/>
    </location>
</feature>
<dbReference type="Proteomes" id="UP000002283">
    <property type="component" value="Chromosome II"/>
</dbReference>
<dbReference type="HOGENOM" id="CLU_3133242_0_0_4"/>
<gene>
    <name evidence="2" type="ordered locus">BMA10229_1325</name>
</gene>
<dbReference type="AlphaFoldDB" id="A2RZK8"/>
<dbReference type="KEGG" id="bml:BMA10229_1325"/>
<evidence type="ECO:0000256" key="1">
    <source>
        <dbReference type="SAM" id="MobiDB-lite"/>
    </source>
</evidence>
<name>A2RZK8_BURM9</name>
<accession>A2RZK8</accession>
<protein>
    <submittedName>
        <fullName evidence="2">Uncharacterized protein</fullName>
    </submittedName>
</protein>
<dbReference type="EMBL" id="CP000545">
    <property type="protein sequence ID" value="ABN00550.2"/>
    <property type="molecule type" value="Genomic_DNA"/>
</dbReference>
<proteinExistence type="predicted"/>